<dbReference type="EMBL" id="AAFI02000018">
    <property type="protein sequence ID" value="EAL69092.1"/>
    <property type="molecule type" value="Genomic_DNA"/>
</dbReference>
<name>Q551B7_DICDI</name>
<dbReference type="VEuPathDB" id="AmoebaDB:DDB_G0276669"/>
<dbReference type="RefSeq" id="XP_643021.1">
    <property type="nucleotide sequence ID" value="XM_637929.1"/>
</dbReference>
<dbReference type="AlphaFoldDB" id="Q551B7"/>
<accession>Q551B7</accession>
<dbReference type="Proteomes" id="UP000002195">
    <property type="component" value="Unassembled WGS sequence"/>
</dbReference>
<proteinExistence type="predicted"/>
<sequence>MIFKSFIFSLKITMERSKINSNNNEIPNKTINCISLKSCTFTRPNFLNF</sequence>
<protein>
    <submittedName>
        <fullName evidence="1">Uncharacterized protein</fullName>
    </submittedName>
</protein>
<evidence type="ECO:0000313" key="2">
    <source>
        <dbReference type="Proteomes" id="UP000002195"/>
    </source>
</evidence>
<comment type="caution">
    <text evidence="1">The sequence shown here is derived from an EMBL/GenBank/DDBJ whole genome shotgun (WGS) entry which is preliminary data.</text>
</comment>
<reference evidence="1 2" key="1">
    <citation type="journal article" date="2005" name="Nature">
        <title>The genome of the social amoeba Dictyostelium discoideum.</title>
        <authorList>
            <consortium name="The Dictyostelium discoideum Sequencing Consortium"/>
            <person name="Eichinger L."/>
            <person name="Pachebat J.A."/>
            <person name="Glockner G."/>
            <person name="Rajandream M.A."/>
            <person name="Sucgang R."/>
            <person name="Berriman M."/>
            <person name="Song J."/>
            <person name="Olsen R."/>
            <person name="Szafranski K."/>
            <person name="Xu Q."/>
            <person name="Tunggal B."/>
            <person name="Kummerfeld S."/>
            <person name="Madera M."/>
            <person name="Konfortov B.A."/>
            <person name="Rivero F."/>
            <person name="Bankier A.T."/>
            <person name="Lehmann R."/>
            <person name="Hamlin N."/>
            <person name="Davies R."/>
            <person name="Gaudet P."/>
            <person name="Fey P."/>
            <person name="Pilcher K."/>
            <person name="Chen G."/>
            <person name="Saunders D."/>
            <person name="Sodergren E."/>
            <person name="Davis P."/>
            <person name="Kerhornou A."/>
            <person name="Nie X."/>
            <person name="Hall N."/>
            <person name="Anjard C."/>
            <person name="Hemphill L."/>
            <person name="Bason N."/>
            <person name="Farbrother P."/>
            <person name="Desany B."/>
            <person name="Just E."/>
            <person name="Morio T."/>
            <person name="Rost R."/>
            <person name="Churcher C."/>
            <person name="Cooper J."/>
            <person name="Haydock S."/>
            <person name="van Driessche N."/>
            <person name="Cronin A."/>
            <person name="Goodhead I."/>
            <person name="Muzny D."/>
            <person name="Mourier T."/>
            <person name="Pain A."/>
            <person name="Lu M."/>
            <person name="Harper D."/>
            <person name="Lindsay R."/>
            <person name="Hauser H."/>
            <person name="James K."/>
            <person name="Quiles M."/>
            <person name="Madan Babu M."/>
            <person name="Saito T."/>
            <person name="Buchrieser C."/>
            <person name="Wardroper A."/>
            <person name="Felder M."/>
            <person name="Thangavelu M."/>
            <person name="Johnson D."/>
            <person name="Knights A."/>
            <person name="Loulseged H."/>
            <person name="Mungall K."/>
            <person name="Oliver K."/>
            <person name="Price C."/>
            <person name="Quail M.A."/>
            <person name="Urushihara H."/>
            <person name="Hernandez J."/>
            <person name="Rabbinowitsch E."/>
            <person name="Steffen D."/>
            <person name="Sanders M."/>
            <person name="Ma J."/>
            <person name="Kohara Y."/>
            <person name="Sharp S."/>
            <person name="Simmonds M."/>
            <person name="Spiegler S."/>
            <person name="Tivey A."/>
            <person name="Sugano S."/>
            <person name="White B."/>
            <person name="Walker D."/>
            <person name="Woodward J."/>
            <person name="Winckler T."/>
            <person name="Tanaka Y."/>
            <person name="Shaulsky G."/>
            <person name="Schleicher M."/>
            <person name="Weinstock G."/>
            <person name="Rosenthal A."/>
            <person name="Cox E.C."/>
            <person name="Chisholm R.L."/>
            <person name="Gibbs R."/>
            <person name="Loomis W.F."/>
            <person name="Platzer M."/>
            <person name="Kay R.R."/>
            <person name="Williams J."/>
            <person name="Dear P.H."/>
            <person name="Noegel A.A."/>
            <person name="Barrell B."/>
            <person name="Kuspa A."/>
        </authorList>
    </citation>
    <scope>NUCLEOTIDE SEQUENCE [LARGE SCALE GENOMIC DNA]</scope>
    <source>
        <strain evidence="1 2">AX4</strain>
    </source>
</reference>
<dbReference type="GeneID" id="8620625"/>
<organism evidence="1 2">
    <name type="scientific">Dictyostelium discoideum</name>
    <name type="common">Social amoeba</name>
    <dbReference type="NCBI Taxonomy" id="44689"/>
    <lineage>
        <taxon>Eukaryota</taxon>
        <taxon>Amoebozoa</taxon>
        <taxon>Evosea</taxon>
        <taxon>Eumycetozoa</taxon>
        <taxon>Dictyostelia</taxon>
        <taxon>Dictyosteliales</taxon>
        <taxon>Dictyosteliaceae</taxon>
        <taxon>Dictyostelium</taxon>
    </lineage>
</organism>
<dbReference type="HOGENOM" id="CLU_3145612_0_0_1"/>
<dbReference type="KEGG" id="ddi:DDB_G0276669"/>
<dbReference type="PaxDb" id="44689-DDB0202942"/>
<dbReference type="InParanoid" id="Q551B7"/>
<evidence type="ECO:0000313" key="1">
    <source>
        <dbReference type="EMBL" id="EAL69092.1"/>
    </source>
</evidence>
<gene>
    <name evidence="1" type="ORF">DDB_G0276669</name>
</gene>
<keyword evidence="2" id="KW-1185">Reference proteome</keyword>